<evidence type="ECO:0000256" key="4">
    <source>
        <dbReference type="ARBA" id="ARBA00022801"/>
    </source>
</evidence>
<accession>A0ABQ2NKE2</accession>
<proteinExistence type="predicted"/>
<dbReference type="PANTHER" id="PTHR42752">
    <property type="entry name" value="IMIDAZOLONEPROPIONASE"/>
    <property type="match status" value="1"/>
</dbReference>
<evidence type="ECO:0000256" key="7">
    <source>
        <dbReference type="ARBA" id="ARBA00023004"/>
    </source>
</evidence>
<keyword evidence="11" id="KW-1185">Reference proteome</keyword>
<dbReference type="NCBIfam" id="TIGR01224">
    <property type="entry name" value="hutI"/>
    <property type="match status" value="1"/>
</dbReference>
<keyword evidence="5" id="KW-0369">Histidine metabolism</keyword>
<name>A0ABQ2NKE2_9FLAO</name>
<evidence type="ECO:0000256" key="6">
    <source>
        <dbReference type="ARBA" id="ARBA00022833"/>
    </source>
</evidence>
<reference evidence="11" key="1">
    <citation type="journal article" date="2019" name="Int. J. Syst. Evol. Microbiol.">
        <title>The Global Catalogue of Microorganisms (GCM) 10K type strain sequencing project: providing services to taxonomists for standard genome sequencing and annotation.</title>
        <authorList>
            <consortium name="The Broad Institute Genomics Platform"/>
            <consortium name="The Broad Institute Genome Sequencing Center for Infectious Disease"/>
            <person name="Wu L."/>
            <person name="Ma J."/>
        </authorList>
    </citation>
    <scope>NUCLEOTIDE SEQUENCE [LARGE SCALE GENOMIC DNA]</scope>
    <source>
        <strain evidence="11">CGMCC 1.7656</strain>
    </source>
</reference>
<gene>
    <name evidence="10" type="primary">hutI</name>
    <name evidence="10" type="ORF">GCM10010992_22200</name>
</gene>
<evidence type="ECO:0000259" key="9">
    <source>
        <dbReference type="Pfam" id="PF01979"/>
    </source>
</evidence>
<dbReference type="RefSeq" id="WP_188618197.1">
    <property type="nucleotide sequence ID" value="NZ_BMLV01000005.1"/>
</dbReference>
<dbReference type="EC" id="3.5.2.7" evidence="2 8"/>
<dbReference type="Proteomes" id="UP000620064">
    <property type="component" value="Unassembled WGS sequence"/>
</dbReference>
<keyword evidence="6" id="KW-0862">Zinc</keyword>
<dbReference type="Pfam" id="PF01979">
    <property type="entry name" value="Amidohydro_1"/>
    <property type="match status" value="1"/>
</dbReference>
<keyword evidence="3" id="KW-0479">Metal-binding</keyword>
<evidence type="ECO:0000256" key="3">
    <source>
        <dbReference type="ARBA" id="ARBA00022723"/>
    </source>
</evidence>
<dbReference type="InterPro" id="IPR032466">
    <property type="entry name" value="Metal_Hydrolase"/>
</dbReference>
<dbReference type="SUPFAM" id="SSF51556">
    <property type="entry name" value="Metallo-dependent hydrolases"/>
    <property type="match status" value="1"/>
</dbReference>
<dbReference type="Gene3D" id="3.20.20.140">
    <property type="entry name" value="Metal-dependent hydrolases"/>
    <property type="match status" value="1"/>
</dbReference>
<evidence type="ECO:0000313" key="11">
    <source>
        <dbReference type="Proteomes" id="UP000620064"/>
    </source>
</evidence>
<sequence length="412" mass="45274">MKLFGPFKQILTLNNLPLRGKISDEQLEIIENGGILINSENKIEEIGNYDVIANKTKQSLSNSSTLQLSDRVVLPAFIDCHTHICFGGNRANDFAMRNAGKTYLEIAEKGGGIWSSVQHTRNASEDELLETLLERINRLILLGITTIEIKSGYGLNVESELKMLRVIKKAQEKTKATLVPTCLSAHLKPRDFEGTSSAYLQYILDEILPKVKKENLAKRVDVFIEKSAFQREESRNFLIKAKELGFEITVHADQFTAGSSRIAVEVGAVSADHLEATIDEDLEYLAKSETVAVALPGASIGLGEPFTPARKILDKNGILAIASDWNPGSAPNGNLILQASILATYQKLSTAEVFAGITFRAAKALNLTDRGILKKGMKADFVVFETDNFQNVIYNQGSLVASEVYIDGKKIN</sequence>
<keyword evidence="7" id="KW-0408">Iron</keyword>
<dbReference type="InterPro" id="IPR011059">
    <property type="entry name" value="Metal-dep_hydrolase_composite"/>
</dbReference>
<comment type="pathway">
    <text evidence="1">Amino-acid degradation.</text>
</comment>
<feature type="domain" description="Amidohydrolase-related" evidence="9">
    <location>
        <begin position="72"/>
        <end position="409"/>
    </location>
</feature>
<evidence type="ECO:0000256" key="8">
    <source>
        <dbReference type="NCBIfam" id="TIGR01224"/>
    </source>
</evidence>
<protein>
    <recommendedName>
        <fullName evidence="2 8">Imidazolonepropionase</fullName>
        <ecNumber evidence="2 8">3.5.2.7</ecNumber>
    </recommendedName>
</protein>
<dbReference type="InterPro" id="IPR005920">
    <property type="entry name" value="HutI"/>
</dbReference>
<evidence type="ECO:0000256" key="5">
    <source>
        <dbReference type="ARBA" id="ARBA00022808"/>
    </source>
</evidence>
<evidence type="ECO:0000256" key="1">
    <source>
        <dbReference type="ARBA" id="ARBA00005023"/>
    </source>
</evidence>
<evidence type="ECO:0000256" key="2">
    <source>
        <dbReference type="ARBA" id="ARBA00012864"/>
    </source>
</evidence>
<dbReference type="PANTHER" id="PTHR42752:SF1">
    <property type="entry name" value="IMIDAZOLONEPROPIONASE-RELATED"/>
    <property type="match status" value="1"/>
</dbReference>
<keyword evidence="4" id="KW-0378">Hydrolase</keyword>
<dbReference type="EMBL" id="BMLV01000005">
    <property type="protein sequence ID" value="GGP05574.1"/>
    <property type="molecule type" value="Genomic_DNA"/>
</dbReference>
<organism evidence="10 11">
    <name type="scientific">Cloacibacterium rupense</name>
    <dbReference type="NCBI Taxonomy" id="517423"/>
    <lineage>
        <taxon>Bacteria</taxon>
        <taxon>Pseudomonadati</taxon>
        <taxon>Bacteroidota</taxon>
        <taxon>Flavobacteriia</taxon>
        <taxon>Flavobacteriales</taxon>
        <taxon>Weeksellaceae</taxon>
    </lineage>
</organism>
<evidence type="ECO:0000313" key="10">
    <source>
        <dbReference type="EMBL" id="GGP05574.1"/>
    </source>
</evidence>
<dbReference type="Gene3D" id="2.30.40.10">
    <property type="entry name" value="Urease, subunit C, domain 1"/>
    <property type="match status" value="1"/>
</dbReference>
<comment type="caution">
    <text evidence="10">The sequence shown here is derived from an EMBL/GenBank/DDBJ whole genome shotgun (WGS) entry which is preliminary data.</text>
</comment>
<dbReference type="SUPFAM" id="SSF51338">
    <property type="entry name" value="Composite domain of metallo-dependent hydrolases"/>
    <property type="match status" value="1"/>
</dbReference>
<dbReference type="InterPro" id="IPR006680">
    <property type="entry name" value="Amidohydro-rel"/>
</dbReference>